<proteinExistence type="inferred from homology"/>
<gene>
    <name evidence="10" type="ORF">A2W18_04855</name>
</gene>
<dbReference type="Pfam" id="PF02771">
    <property type="entry name" value="Acyl-CoA_dh_N"/>
    <property type="match status" value="1"/>
</dbReference>
<dbReference type="SUPFAM" id="SSF47203">
    <property type="entry name" value="Acyl-CoA dehydrogenase C-terminal domain-like"/>
    <property type="match status" value="1"/>
</dbReference>
<protein>
    <submittedName>
        <fullName evidence="10">Pimeloyl-CoA dehydrogenase small subunit</fullName>
    </submittedName>
</protein>
<dbReference type="GO" id="GO:0003995">
    <property type="term" value="F:acyl-CoA dehydrogenase activity"/>
    <property type="evidence" value="ECO:0007669"/>
    <property type="project" value="TreeGrafter"/>
</dbReference>
<dbReference type="InterPro" id="IPR037069">
    <property type="entry name" value="AcylCoA_DH/ox_N_sf"/>
</dbReference>
<feature type="domain" description="Acyl-CoA dehydrogenase/oxidase C-terminal" evidence="7">
    <location>
        <begin position="232"/>
        <end position="368"/>
    </location>
</feature>
<dbReference type="Proteomes" id="UP000179076">
    <property type="component" value="Unassembled WGS sequence"/>
</dbReference>
<dbReference type="Pfam" id="PF02770">
    <property type="entry name" value="Acyl-CoA_dh_M"/>
    <property type="match status" value="1"/>
</dbReference>
<evidence type="ECO:0000256" key="5">
    <source>
        <dbReference type="ARBA" id="ARBA00023002"/>
    </source>
</evidence>
<dbReference type="InterPro" id="IPR046373">
    <property type="entry name" value="Acyl-CoA_Oxase/DH_mid-dom_sf"/>
</dbReference>
<evidence type="ECO:0000259" key="7">
    <source>
        <dbReference type="Pfam" id="PF00441"/>
    </source>
</evidence>
<keyword evidence="5 6" id="KW-0560">Oxidoreductase</keyword>
<dbReference type="SUPFAM" id="SSF56645">
    <property type="entry name" value="Acyl-CoA dehydrogenase NM domain-like"/>
    <property type="match status" value="1"/>
</dbReference>
<organism evidence="10 11">
    <name type="scientific">Candidatus Muproteobacteria bacterium RBG_16_60_9</name>
    <dbReference type="NCBI Taxonomy" id="1817755"/>
    <lineage>
        <taxon>Bacteria</taxon>
        <taxon>Pseudomonadati</taxon>
        <taxon>Pseudomonadota</taxon>
        <taxon>Candidatus Muproteobacteria</taxon>
    </lineage>
</organism>
<evidence type="ECO:0000259" key="8">
    <source>
        <dbReference type="Pfam" id="PF02770"/>
    </source>
</evidence>
<dbReference type="InterPro" id="IPR009100">
    <property type="entry name" value="AcylCoA_DH/oxidase_NM_dom_sf"/>
</dbReference>
<comment type="cofactor">
    <cofactor evidence="1 6">
        <name>FAD</name>
        <dbReference type="ChEBI" id="CHEBI:57692"/>
    </cofactor>
</comment>
<accession>A0A1F6UVQ6</accession>
<evidence type="ECO:0000256" key="3">
    <source>
        <dbReference type="ARBA" id="ARBA00022630"/>
    </source>
</evidence>
<dbReference type="InterPro" id="IPR013786">
    <property type="entry name" value="AcylCoA_DH/ox_N"/>
</dbReference>
<feature type="domain" description="Acyl-CoA oxidase/dehydrogenase middle" evidence="8">
    <location>
        <begin position="124"/>
        <end position="209"/>
    </location>
</feature>
<dbReference type="EMBL" id="MFSP01000198">
    <property type="protein sequence ID" value="OGI61398.1"/>
    <property type="molecule type" value="Genomic_DNA"/>
</dbReference>
<dbReference type="InterPro" id="IPR006091">
    <property type="entry name" value="Acyl-CoA_Oxase/DH_mid-dom"/>
</dbReference>
<dbReference type="GO" id="GO:0050660">
    <property type="term" value="F:flavin adenine dinucleotide binding"/>
    <property type="evidence" value="ECO:0007669"/>
    <property type="project" value="InterPro"/>
</dbReference>
<reference evidence="10 11" key="1">
    <citation type="journal article" date="2016" name="Nat. Commun.">
        <title>Thousands of microbial genomes shed light on interconnected biogeochemical processes in an aquifer system.</title>
        <authorList>
            <person name="Anantharaman K."/>
            <person name="Brown C.T."/>
            <person name="Hug L.A."/>
            <person name="Sharon I."/>
            <person name="Castelle C.J."/>
            <person name="Probst A.J."/>
            <person name="Thomas B.C."/>
            <person name="Singh A."/>
            <person name="Wilkins M.J."/>
            <person name="Karaoz U."/>
            <person name="Brodie E.L."/>
            <person name="Williams K.H."/>
            <person name="Hubbard S.S."/>
            <person name="Banfield J.F."/>
        </authorList>
    </citation>
    <scope>NUCLEOTIDE SEQUENCE [LARGE SCALE GENOMIC DNA]</scope>
</reference>
<evidence type="ECO:0000256" key="4">
    <source>
        <dbReference type="ARBA" id="ARBA00022827"/>
    </source>
</evidence>
<dbReference type="Pfam" id="PF00441">
    <property type="entry name" value="Acyl-CoA_dh_1"/>
    <property type="match status" value="1"/>
</dbReference>
<dbReference type="InterPro" id="IPR009075">
    <property type="entry name" value="AcylCo_DH/oxidase_C"/>
</dbReference>
<dbReference type="Gene3D" id="2.40.110.10">
    <property type="entry name" value="Butyryl-CoA Dehydrogenase, subunit A, domain 2"/>
    <property type="match status" value="1"/>
</dbReference>
<dbReference type="CDD" id="cd00567">
    <property type="entry name" value="ACAD"/>
    <property type="match status" value="1"/>
</dbReference>
<comment type="caution">
    <text evidence="10">The sequence shown here is derived from an EMBL/GenBank/DDBJ whole genome shotgun (WGS) entry which is preliminary data.</text>
</comment>
<dbReference type="AlphaFoldDB" id="A0A1F6UVQ6"/>
<evidence type="ECO:0000256" key="1">
    <source>
        <dbReference type="ARBA" id="ARBA00001974"/>
    </source>
</evidence>
<comment type="similarity">
    <text evidence="2 6">Belongs to the acyl-CoA dehydrogenase family.</text>
</comment>
<keyword evidence="3 6" id="KW-0285">Flavoprotein</keyword>
<dbReference type="PANTHER" id="PTHR43884">
    <property type="entry name" value="ACYL-COA DEHYDROGENASE"/>
    <property type="match status" value="1"/>
</dbReference>
<evidence type="ECO:0000256" key="2">
    <source>
        <dbReference type="ARBA" id="ARBA00009347"/>
    </source>
</evidence>
<dbReference type="Gene3D" id="1.20.140.10">
    <property type="entry name" value="Butyryl-CoA Dehydrogenase, subunit A, domain 3"/>
    <property type="match status" value="1"/>
</dbReference>
<evidence type="ECO:0000313" key="10">
    <source>
        <dbReference type="EMBL" id="OGI61398.1"/>
    </source>
</evidence>
<evidence type="ECO:0000313" key="11">
    <source>
        <dbReference type="Proteomes" id="UP000179076"/>
    </source>
</evidence>
<dbReference type="PANTHER" id="PTHR43884:SF20">
    <property type="entry name" value="ACYL-COA DEHYDROGENASE FADE28"/>
    <property type="match status" value="1"/>
</dbReference>
<sequence length="401" mass="43220">MNFNFTEEQTALQDSLKRYIAKDYGFDKRRTLARSPEGCSAEAWRQYAEFGMLALPFPEEFGGLNGTAVDTMVVMEALGPGLVLEPYLATVVLCGHLIRDAGGKAHKEILLPAISGGELRMALAHYEPNTRYELNHIATKAKADGKSWVLDGAKAVVLHGGMADKLIVSARSSGKERDDSGISLFVVDRKASGVSVCDYPTQDGNRAADVTLKGVRVDADALLGAKDQALPAIERALDYGIAALCAEALGIVTVLNAATLEYLKTRKQFGQAIGKFQALQHRMAEMIIAAEQGRSMMYLAAVKADSADAANRRRAISMAKAYIGQATRFIGQQAIQLHGGMGVTDELIVGHWFKRLTVINALFGDADHHLGKFSDMLLSESAQAAPKAAHTEAKRVRQGAT</sequence>
<evidence type="ECO:0000256" key="6">
    <source>
        <dbReference type="RuleBase" id="RU362125"/>
    </source>
</evidence>
<dbReference type="InterPro" id="IPR036250">
    <property type="entry name" value="AcylCo_DH-like_C"/>
</dbReference>
<dbReference type="Gene3D" id="1.10.540.10">
    <property type="entry name" value="Acyl-CoA dehydrogenase/oxidase, N-terminal domain"/>
    <property type="match status" value="1"/>
</dbReference>
<evidence type="ECO:0000259" key="9">
    <source>
        <dbReference type="Pfam" id="PF02771"/>
    </source>
</evidence>
<keyword evidence="4 6" id="KW-0274">FAD</keyword>
<feature type="domain" description="Acyl-CoA dehydrogenase/oxidase N-terminal" evidence="9">
    <location>
        <begin position="6"/>
        <end position="118"/>
    </location>
</feature>
<name>A0A1F6UVQ6_9PROT</name>